<dbReference type="PANTHER" id="PTHR37299">
    <property type="entry name" value="TRANSCRIPTIONAL REGULATOR-RELATED"/>
    <property type="match status" value="1"/>
</dbReference>
<dbReference type="PROSITE" id="PS50930">
    <property type="entry name" value="HTH_LYTTR"/>
    <property type="match status" value="1"/>
</dbReference>
<dbReference type="InterPro" id="IPR046947">
    <property type="entry name" value="LytR-like"/>
</dbReference>
<dbReference type="Gene3D" id="3.40.50.2300">
    <property type="match status" value="1"/>
</dbReference>
<gene>
    <name evidence="4" type="ORF">C8N40_1155</name>
</gene>
<dbReference type="EMBL" id="QBKI01000015">
    <property type="protein sequence ID" value="PTX11330.1"/>
    <property type="molecule type" value="Genomic_DNA"/>
</dbReference>
<comment type="caution">
    <text evidence="4">The sequence shown here is derived from an EMBL/GenBank/DDBJ whole genome shotgun (WGS) entry which is preliminary data.</text>
</comment>
<accession>A0A2T5Y4X5</accession>
<evidence type="ECO:0000313" key="5">
    <source>
        <dbReference type="Proteomes" id="UP000244225"/>
    </source>
</evidence>
<dbReference type="PANTHER" id="PTHR37299:SF1">
    <property type="entry name" value="STAGE 0 SPORULATION PROTEIN A HOMOLOG"/>
    <property type="match status" value="1"/>
</dbReference>
<dbReference type="InterPro" id="IPR007492">
    <property type="entry name" value="LytTR_DNA-bd_dom"/>
</dbReference>
<proteinExistence type="predicted"/>
<dbReference type="RefSeq" id="WP_108213810.1">
    <property type="nucleotide sequence ID" value="NZ_QBKI01000015.1"/>
</dbReference>
<dbReference type="InterPro" id="IPR011006">
    <property type="entry name" value="CheY-like_superfamily"/>
</dbReference>
<keyword evidence="5" id="KW-1185">Reference proteome</keyword>
<feature type="domain" description="HTH LytTR-type" evidence="3">
    <location>
        <begin position="134"/>
        <end position="232"/>
    </location>
</feature>
<dbReference type="SMART" id="SM00850">
    <property type="entry name" value="LytTR"/>
    <property type="match status" value="1"/>
</dbReference>
<sequence>MRCIIVDDEALAREGMESYVAEVDYLELVGSYNSAVAAQNALQQHPVDLMFLDINMPRLTGLNLLELLPNPPLTILATAYPNFALEGFRLDVVDYLLKPVSLERFLKAVNKARDLYLLRQQQQAPQQPAEADYFFVKHNRALEKVLLADILYVEGMQNYVQIHTTTQKLLVHQTIKAVAERLPEQQFFRIHKSYIVNLSQVQALDGSSVRIGSRLLPLARSQREALLQRIGHRFL</sequence>
<feature type="domain" description="Response regulatory" evidence="2">
    <location>
        <begin position="2"/>
        <end position="113"/>
    </location>
</feature>
<dbReference type="OrthoDB" id="1646880at2"/>
<evidence type="ECO:0000313" key="4">
    <source>
        <dbReference type="EMBL" id="PTX11330.1"/>
    </source>
</evidence>
<evidence type="ECO:0000259" key="3">
    <source>
        <dbReference type="PROSITE" id="PS50930"/>
    </source>
</evidence>
<evidence type="ECO:0000256" key="1">
    <source>
        <dbReference type="PROSITE-ProRule" id="PRU00169"/>
    </source>
</evidence>
<dbReference type="Proteomes" id="UP000244225">
    <property type="component" value="Unassembled WGS sequence"/>
</dbReference>
<dbReference type="SMART" id="SM00448">
    <property type="entry name" value="REC"/>
    <property type="match status" value="1"/>
</dbReference>
<protein>
    <submittedName>
        <fullName evidence="4">LytTR family two component transcriptional regulator</fullName>
    </submittedName>
</protein>
<feature type="modified residue" description="4-aspartylphosphate" evidence="1">
    <location>
        <position position="53"/>
    </location>
</feature>
<keyword evidence="1" id="KW-0597">Phosphoprotein</keyword>
<dbReference type="GO" id="GO:0003677">
    <property type="term" value="F:DNA binding"/>
    <property type="evidence" value="ECO:0007669"/>
    <property type="project" value="InterPro"/>
</dbReference>
<dbReference type="Gene3D" id="2.40.50.1020">
    <property type="entry name" value="LytTr DNA-binding domain"/>
    <property type="match status" value="1"/>
</dbReference>
<organism evidence="4 5">
    <name type="scientific">Pontibacter mucosus</name>
    <dbReference type="NCBI Taxonomy" id="1649266"/>
    <lineage>
        <taxon>Bacteria</taxon>
        <taxon>Pseudomonadati</taxon>
        <taxon>Bacteroidota</taxon>
        <taxon>Cytophagia</taxon>
        <taxon>Cytophagales</taxon>
        <taxon>Hymenobacteraceae</taxon>
        <taxon>Pontibacter</taxon>
    </lineage>
</organism>
<dbReference type="Pfam" id="PF00072">
    <property type="entry name" value="Response_reg"/>
    <property type="match status" value="1"/>
</dbReference>
<reference evidence="4 5" key="1">
    <citation type="submission" date="2018-04" db="EMBL/GenBank/DDBJ databases">
        <title>Genomic Encyclopedia of Archaeal and Bacterial Type Strains, Phase II (KMG-II): from individual species to whole genera.</title>
        <authorList>
            <person name="Goeker M."/>
        </authorList>
    </citation>
    <scope>NUCLEOTIDE SEQUENCE [LARGE SCALE GENOMIC DNA]</scope>
    <source>
        <strain evidence="4 5">DSM 100162</strain>
    </source>
</reference>
<dbReference type="InterPro" id="IPR001789">
    <property type="entry name" value="Sig_transdc_resp-reg_receiver"/>
</dbReference>
<name>A0A2T5Y4X5_9BACT</name>
<dbReference type="GO" id="GO:0000156">
    <property type="term" value="F:phosphorelay response regulator activity"/>
    <property type="evidence" value="ECO:0007669"/>
    <property type="project" value="InterPro"/>
</dbReference>
<evidence type="ECO:0000259" key="2">
    <source>
        <dbReference type="PROSITE" id="PS50110"/>
    </source>
</evidence>
<dbReference type="Pfam" id="PF04397">
    <property type="entry name" value="LytTR"/>
    <property type="match status" value="1"/>
</dbReference>
<dbReference type="PROSITE" id="PS50110">
    <property type="entry name" value="RESPONSE_REGULATORY"/>
    <property type="match status" value="1"/>
</dbReference>
<dbReference type="AlphaFoldDB" id="A0A2T5Y4X5"/>
<dbReference type="SUPFAM" id="SSF52172">
    <property type="entry name" value="CheY-like"/>
    <property type="match status" value="1"/>
</dbReference>